<dbReference type="EMBL" id="BARV01026936">
    <property type="protein sequence ID" value="GAI45754.1"/>
    <property type="molecule type" value="Genomic_DNA"/>
</dbReference>
<reference evidence="1" key="1">
    <citation type="journal article" date="2014" name="Front. Microbiol.">
        <title>High frequency of phylogenetically diverse reductive dehalogenase-homologous genes in deep subseafloor sedimentary metagenomes.</title>
        <authorList>
            <person name="Kawai M."/>
            <person name="Futagami T."/>
            <person name="Toyoda A."/>
            <person name="Takaki Y."/>
            <person name="Nishi S."/>
            <person name="Hori S."/>
            <person name="Arai W."/>
            <person name="Tsubouchi T."/>
            <person name="Morono Y."/>
            <person name="Uchiyama I."/>
            <person name="Ito T."/>
            <person name="Fujiyama A."/>
            <person name="Inagaki F."/>
            <person name="Takami H."/>
        </authorList>
    </citation>
    <scope>NUCLEOTIDE SEQUENCE</scope>
    <source>
        <strain evidence="1">Expedition CK06-06</strain>
    </source>
</reference>
<accession>X1QR55</accession>
<proteinExistence type="predicted"/>
<evidence type="ECO:0000313" key="1">
    <source>
        <dbReference type="EMBL" id="GAI45754.1"/>
    </source>
</evidence>
<name>X1QR55_9ZZZZ</name>
<feature type="non-terminal residue" evidence="1">
    <location>
        <position position="1"/>
    </location>
</feature>
<dbReference type="AlphaFoldDB" id="X1QR55"/>
<sequence length="40" mass="4433">RVRVAFPISQDLILGRITAQDAVVKLDDEFNKILTEAYGG</sequence>
<organism evidence="1">
    <name type="scientific">marine sediment metagenome</name>
    <dbReference type="NCBI Taxonomy" id="412755"/>
    <lineage>
        <taxon>unclassified sequences</taxon>
        <taxon>metagenomes</taxon>
        <taxon>ecological metagenomes</taxon>
    </lineage>
</organism>
<gene>
    <name evidence="1" type="ORF">S06H3_43424</name>
</gene>
<comment type="caution">
    <text evidence="1">The sequence shown here is derived from an EMBL/GenBank/DDBJ whole genome shotgun (WGS) entry which is preliminary data.</text>
</comment>
<protein>
    <submittedName>
        <fullName evidence="1">Uncharacterized protein</fullName>
    </submittedName>
</protein>